<sequence>MSENDHKSDLLRYLQDAREALVWKLDGLSEYDVRRPLTGTGTNLLGLLKHLTAVELGYLCDTFGRPHDEPLPDFRDGADPNADMFAAADESRELIVERYRRAWALADATISALPLDTSGTVPWWPAERAAITLHHALVRTLSDTQRHAGHADILREGLDGAVGYRQDNDSLPSHDPAWWEGLRDRLEEIAREAGTGA</sequence>
<dbReference type="SUPFAM" id="SSF109854">
    <property type="entry name" value="DinB/YfiT-like putative metalloenzymes"/>
    <property type="match status" value="1"/>
</dbReference>
<proteinExistence type="predicted"/>
<dbReference type="InterPro" id="IPR034660">
    <property type="entry name" value="DinB/YfiT-like"/>
</dbReference>
<evidence type="ECO:0000313" key="1">
    <source>
        <dbReference type="EMBL" id="XCJ68739.1"/>
    </source>
</evidence>
<reference evidence="1" key="1">
    <citation type="submission" date="2024-06" db="EMBL/GenBank/DDBJ databases">
        <title>Streptomyces sp. strain HUAS MG91 genome sequences.</title>
        <authorList>
            <person name="Mo P."/>
        </authorList>
    </citation>
    <scope>NUCLEOTIDE SEQUENCE</scope>
    <source>
        <strain evidence="1">HUAS MG91</strain>
    </source>
</reference>
<accession>A0AAU8IKD1</accession>
<dbReference type="EMBL" id="CP159534">
    <property type="protein sequence ID" value="XCJ68739.1"/>
    <property type="molecule type" value="Genomic_DNA"/>
</dbReference>
<organism evidence="1">
    <name type="scientific">Streptomyces tabacisoli</name>
    <dbReference type="NCBI Taxonomy" id="3156398"/>
    <lineage>
        <taxon>Bacteria</taxon>
        <taxon>Bacillati</taxon>
        <taxon>Actinomycetota</taxon>
        <taxon>Actinomycetes</taxon>
        <taxon>Kitasatosporales</taxon>
        <taxon>Streptomycetaceae</taxon>
        <taxon>Streptomyces</taxon>
    </lineage>
</organism>
<dbReference type="InterPro" id="IPR007061">
    <property type="entry name" value="MST-like"/>
</dbReference>
<name>A0AAU8IKD1_9ACTN</name>
<dbReference type="KEGG" id="stac:ABII15_01655"/>
<dbReference type="Gene3D" id="1.20.120.450">
    <property type="entry name" value="dinb family like domain"/>
    <property type="match status" value="1"/>
</dbReference>
<dbReference type="RefSeq" id="WP_353940423.1">
    <property type="nucleotide sequence ID" value="NZ_CP159534.1"/>
</dbReference>
<dbReference type="AlphaFoldDB" id="A0AAU8IKD1"/>
<protein>
    <submittedName>
        <fullName evidence="1">DinB family protein</fullName>
    </submittedName>
</protein>
<dbReference type="Pfam" id="PF04978">
    <property type="entry name" value="MST"/>
    <property type="match status" value="1"/>
</dbReference>
<gene>
    <name evidence="1" type="ORF">ABII15_01655</name>
</gene>